<evidence type="ECO:0000313" key="3">
    <source>
        <dbReference type="Proteomes" id="UP000187209"/>
    </source>
</evidence>
<gene>
    <name evidence="2" type="ORF">SteCoe_32096</name>
</gene>
<comment type="caution">
    <text evidence="2">The sequence shown here is derived from an EMBL/GenBank/DDBJ whole genome shotgun (WGS) entry which is preliminary data.</text>
</comment>
<dbReference type="EMBL" id="MPUH01001132">
    <property type="protein sequence ID" value="OMJ70033.1"/>
    <property type="molecule type" value="Genomic_DNA"/>
</dbReference>
<proteinExistence type="predicted"/>
<organism evidence="2 3">
    <name type="scientific">Stentor coeruleus</name>
    <dbReference type="NCBI Taxonomy" id="5963"/>
    <lineage>
        <taxon>Eukaryota</taxon>
        <taxon>Sar</taxon>
        <taxon>Alveolata</taxon>
        <taxon>Ciliophora</taxon>
        <taxon>Postciliodesmatophora</taxon>
        <taxon>Heterotrichea</taxon>
        <taxon>Heterotrichida</taxon>
        <taxon>Stentoridae</taxon>
        <taxon>Stentor</taxon>
    </lineage>
</organism>
<reference evidence="2 3" key="1">
    <citation type="submission" date="2016-11" db="EMBL/GenBank/DDBJ databases">
        <title>The macronuclear genome of Stentor coeruleus: a giant cell with tiny introns.</title>
        <authorList>
            <person name="Slabodnick M."/>
            <person name="Ruby J.G."/>
            <person name="Reiff S.B."/>
            <person name="Swart E.C."/>
            <person name="Gosai S."/>
            <person name="Prabakaran S."/>
            <person name="Witkowska E."/>
            <person name="Larue G.E."/>
            <person name="Fisher S."/>
            <person name="Freeman R.M."/>
            <person name="Gunawardena J."/>
            <person name="Chu W."/>
            <person name="Stover N.A."/>
            <person name="Gregory B.D."/>
            <person name="Nowacki M."/>
            <person name="Derisi J."/>
            <person name="Roy S.W."/>
            <person name="Marshall W.F."/>
            <person name="Sood P."/>
        </authorList>
    </citation>
    <scope>NUCLEOTIDE SEQUENCE [LARGE SCALE GENOMIC DNA]</scope>
    <source>
        <strain evidence="2">WM001</strain>
    </source>
</reference>
<dbReference type="InterPro" id="IPR009038">
    <property type="entry name" value="GOLD_dom"/>
</dbReference>
<sequence length="618" mass="69521">MVEKISELIAKAEASKNLTEVIESIKSATLILSSSKSSFNSLDLSLLQSLGKIAEAFSSPAHLEICKFCSELLNHTSNLQSPFVLHLCATTLSLCELLRGSHISESTLLKIEKVLLNLKNVSGAEGLIEKCQELLKYFQIPDIEDKYRTILEEIKSNNPSGLKSLIDLLSSFNKLHIQYRVFEDKFLDVVRVLEDSVNGLGLAEKLIQILELYIYQKVYKVKITEESCPEVYEIVGEYLSEKVLINAVQALQAIIPYEVDTTEKTLGLVHKLWYYFPDSREMLYDLTKVLLGDIAAEGSIVYKTKASHLLYEIMRLDINPDFQESLERDRIIKPLFESSDYKPSILDLYNPLNIPVNLALPLDIEIPSGEDFYSCIEVIKENSILIWGFMSKYYDIGFKIEKVFPQSIILPECRYECSEKAITGSLLVKDPGLYKLIWVNSYSWFKSKQIRYRTALLQPLPRLKGNSNDDIVDVISECALYIPGPSISVRTKSMVKVFYQKAGILQSKCDDSEALARISVDLHGHETVIAVVCDDGVRVSIGYKGEIVFSQSRTGTMEEEIANALAVFGPGYVFVAGVEIDVKELEKELEKRVGKEVVAQSFIRGANKLLAAALRLPE</sequence>
<evidence type="ECO:0000313" key="2">
    <source>
        <dbReference type="EMBL" id="OMJ70033.1"/>
    </source>
</evidence>
<dbReference type="InterPro" id="IPR036598">
    <property type="entry name" value="GOLD_dom_sf"/>
</dbReference>
<dbReference type="SUPFAM" id="SSF101576">
    <property type="entry name" value="Supernatant protein factor (SPF), C-terminal domain"/>
    <property type="match status" value="1"/>
</dbReference>
<dbReference type="Gene3D" id="2.60.120.680">
    <property type="entry name" value="GOLD domain"/>
    <property type="match status" value="1"/>
</dbReference>
<dbReference type="Proteomes" id="UP000187209">
    <property type="component" value="Unassembled WGS sequence"/>
</dbReference>
<name>A0A1R2AZR4_9CILI</name>
<dbReference type="AlphaFoldDB" id="A0A1R2AZR4"/>
<protein>
    <recommendedName>
        <fullName evidence="1">GOLD domain-containing protein</fullName>
    </recommendedName>
</protein>
<dbReference type="OrthoDB" id="294804at2759"/>
<keyword evidence="3" id="KW-1185">Reference proteome</keyword>
<dbReference type="PROSITE" id="PS50866">
    <property type="entry name" value="GOLD"/>
    <property type="match status" value="1"/>
</dbReference>
<feature type="domain" description="GOLD" evidence="1">
    <location>
        <begin position="357"/>
        <end position="456"/>
    </location>
</feature>
<accession>A0A1R2AZR4</accession>
<evidence type="ECO:0000259" key="1">
    <source>
        <dbReference type="PROSITE" id="PS50866"/>
    </source>
</evidence>